<gene>
    <name evidence="13" type="primary">pckA</name>
    <name evidence="9" type="synonym">pckG</name>
    <name evidence="13" type="ORF">GCM10010974_09030</name>
</gene>
<comment type="catalytic activity">
    <reaction evidence="9">
        <text>oxaloacetate + GTP = phosphoenolpyruvate + GDP + CO2</text>
        <dbReference type="Rhea" id="RHEA:10388"/>
        <dbReference type="ChEBI" id="CHEBI:16452"/>
        <dbReference type="ChEBI" id="CHEBI:16526"/>
        <dbReference type="ChEBI" id="CHEBI:37565"/>
        <dbReference type="ChEBI" id="CHEBI:58189"/>
        <dbReference type="ChEBI" id="CHEBI:58702"/>
        <dbReference type="EC" id="4.1.1.32"/>
    </reaction>
</comment>
<feature type="binding site" evidence="9">
    <location>
        <position position="392"/>
    </location>
    <ligand>
        <name>GTP</name>
        <dbReference type="ChEBI" id="CHEBI:37565"/>
    </ligand>
</feature>
<dbReference type="InterPro" id="IPR013035">
    <property type="entry name" value="PEP_carboxykinase_C"/>
</dbReference>
<feature type="binding site" evidence="9">
    <location>
        <position position="252"/>
    </location>
    <ligand>
        <name>Mn(2+)</name>
        <dbReference type="ChEBI" id="CHEBI:29035"/>
    </ligand>
</feature>
<dbReference type="PROSITE" id="PS00505">
    <property type="entry name" value="PEPCK_GTP"/>
    <property type="match status" value="1"/>
</dbReference>
<evidence type="ECO:0000256" key="5">
    <source>
        <dbReference type="ARBA" id="ARBA00022793"/>
    </source>
</evidence>
<evidence type="ECO:0000313" key="14">
    <source>
        <dbReference type="Proteomes" id="UP000632322"/>
    </source>
</evidence>
<dbReference type="PANTHER" id="PTHR11561">
    <property type="entry name" value="PHOSPHOENOLPYRUVATE CARBOXYKINASE"/>
    <property type="match status" value="1"/>
</dbReference>
<keyword evidence="6 9" id="KW-0342">GTP-binding</keyword>
<dbReference type="PANTHER" id="PTHR11561:SF0">
    <property type="entry name" value="PHOSPHOENOLPYRUVATE CARBOXYKINASE [GTP]-RELATED"/>
    <property type="match status" value="1"/>
</dbReference>
<dbReference type="CDD" id="cd00819">
    <property type="entry name" value="PEPCK_GTP"/>
    <property type="match status" value="1"/>
</dbReference>
<feature type="binding site" evidence="9">
    <location>
        <begin position="390"/>
        <end position="392"/>
    </location>
    <ligand>
        <name>substrate</name>
    </ligand>
</feature>
<keyword evidence="7 9" id="KW-0464">Manganese</keyword>
<reference evidence="14" key="1">
    <citation type="journal article" date="2019" name="Int. J. Syst. Evol. Microbiol.">
        <title>The Global Catalogue of Microorganisms (GCM) 10K type strain sequencing project: providing services to taxonomists for standard genome sequencing and annotation.</title>
        <authorList>
            <consortium name="The Broad Institute Genomics Platform"/>
            <consortium name="The Broad Institute Genome Sequencing Center for Infectious Disease"/>
            <person name="Wu L."/>
            <person name="Ma J."/>
        </authorList>
    </citation>
    <scope>NUCLEOTIDE SEQUENCE [LARGE SCALE GENOMIC DNA]</scope>
    <source>
        <strain evidence="14">CGMCC 1.15472</strain>
    </source>
</reference>
<evidence type="ECO:0000256" key="1">
    <source>
        <dbReference type="ARBA" id="ARBA00005796"/>
    </source>
</evidence>
<evidence type="ECO:0000259" key="11">
    <source>
        <dbReference type="Pfam" id="PF00821"/>
    </source>
</evidence>
<keyword evidence="9" id="KW-0963">Cytoplasm</keyword>
<evidence type="ECO:0000256" key="8">
    <source>
        <dbReference type="ARBA" id="ARBA00023239"/>
    </source>
</evidence>
<feature type="binding site" evidence="9">
    <location>
        <position position="232"/>
    </location>
    <ligand>
        <name>Mn(2+)</name>
        <dbReference type="ChEBI" id="CHEBI:29035"/>
    </ligand>
</feature>
<feature type="domain" description="Phosphoenolpyruvate carboxykinase GTP-utilising N-terminal" evidence="12">
    <location>
        <begin position="26"/>
        <end position="244"/>
    </location>
</feature>
<dbReference type="Gene3D" id="3.40.449.10">
    <property type="entry name" value="Phosphoenolpyruvate Carboxykinase, domain 1"/>
    <property type="match status" value="1"/>
</dbReference>
<name>A0ABQ1LRV2_9MICO</name>
<keyword evidence="2 9" id="KW-0312">Gluconeogenesis</keyword>
<dbReference type="InterPro" id="IPR035078">
    <property type="entry name" value="PEP_carboxykinase_GTP_N"/>
</dbReference>
<dbReference type="PIRSF" id="PIRSF001348">
    <property type="entry name" value="PEP_carboxykinase_GTP"/>
    <property type="match status" value="1"/>
</dbReference>
<feature type="binding site" evidence="9">
    <location>
        <position position="299"/>
    </location>
    <ligand>
        <name>Mn(2+)</name>
        <dbReference type="ChEBI" id="CHEBI:29035"/>
    </ligand>
</feature>
<dbReference type="Gene3D" id="3.90.228.20">
    <property type="match status" value="1"/>
</dbReference>
<evidence type="ECO:0000256" key="6">
    <source>
        <dbReference type="ARBA" id="ARBA00023134"/>
    </source>
</evidence>
<comment type="cofactor">
    <cofactor evidence="9">
        <name>Mn(2+)</name>
        <dbReference type="ChEBI" id="CHEBI:29035"/>
    </cofactor>
    <text evidence="9">Binds 1 Mn(2+) ion per subunit.</text>
</comment>
<dbReference type="NCBIfam" id="NF003253">
    <property type="entry name" value="PRK04210.1"/>
    <property type="match status" value="1"/>
</dbReference>
<protein>
    <recommendedName>
        <fullName evidence="9">Phosphoenolpyruvate carboxykinase [GTP]</fullName>
        <shortName evidence="9">PEP carboxykinase</shortName>
        <shortName evidence="9">PEPCK</shortName>
        <ecNumber evidence="9">4.1.1.32</ecNumber>
    </recommendedName>
    <alternativeName>
        <fullName evidence="9">GTP-dependent phosphoenolpyruvate carboxykinase</fullName>
        <shortName evidence="9">GTP-PEPCK</shortName>
    </alternativeName>
</protein>
<comment type="subunit">
    <text evidence="9">Monomer.</text>
</comment>
<comment type="pathway">
    <text evidence="9">Carbohydrate biosynthesis; gluconeogenesis.</text>
</comment>
<evidence type="ECO:0000256" key="7">
    <source>
        <dbReference type="ARBA" id="ARBA00023211"/>
    </source>
</evidence>
<feature type="binding site" evidence="9">
    <location>
        <begin position="275"/>
        <end position="280"/>
    </location>
    <ligand>
        <name>GTP</name>
        <dbReference type="ChEBI" id="CHEBI:37565"/>
    </ligand>
</feature>
<comment type="similarity">
    <text evidence="1 9">Belongs to the phosphoenolpyruvate carboxykinase [GTP] family.</text>
</comment>
<dbReference type="SUPFAM" id="SSF53795">
    <property type="entry name" value="PEP carboxykinase-like"/>
    <property type="match status" value="1"/>
</dbReference>
<evidence type="ECO:0000256" key="3">
    <source>
        <dbReference type="ARBA" id="ARBA00022723"/>
    </source>
</evidence>
<evidence type="ECO:0000256" key="2">
    <source>
        <dbReference type="ARBA" id="ARBA00022432"/>
    </source>
</evidence>
<dbReference type="InterPro" id="IPR008209">
    <property type="entry name" value="PEP_carboxykinase_GTP"/>
</dbReference>
<dbReference type="HAMAP" id="MF_00452">
    <property type="entry name" value="PEPCK_GTP"/>
    <property type="match status" value="1"/>
</dbReference>
<dbReference type="RefSeq" id="WP_181270830.1">
    <property type="nucleotide sequence ID" value="NZ_BMJG01000002.1"/>
</dbReference>
<evidence type="ECO:0000256" key="10">
    <source>
        <dbReference type="SAM" id="MobiDB-lite"/>
    </source>
</evidence>
<evidence type="ECO:0000256" key="4">
    <source>
        <dbReference type="ARBA" id="ARBA00022741"/>
    </source>
</evidence>
<feature type="binding site" evidence="9">
    <location>
        <begin position="223"/>
        <end position="225"/>
    </location>
    <ligand>
        <name>substrate</name>
    </ligand>
</feature>
<keyword evidence="14" id="KW-1185">Reference proteome</keyword>
<feature type="region of interest" description="Disordered" evidence="10">
    <location>
        <begin position="370"/>
        <end position="390"/>
    </location>
</feature>
<comment type="subcellular location">
    <subcellularLocation>
        <location evidence="9">Cytoplasm</location>
    </subcellularLocation>
</comment>
<dbReference type="Pfam" id="PF00821">
    <property type="entry name" value="PEPCK_GTP"/>
    <property type="match status" value="1"/>
</dbReference>
<dbReference type="Pfam" id="PF17297">
    <property type="entry name" value="PEPCK_N"/>
    <property type="match status" value="1"/>
</dbReference>
<keyword evidence="4 9" id="KW-0547">Nucleotide-binding</keyword>
<dbReference type="EC" id="4.1.1.32" evidence="9"/>
<feature type="binding site" evidence="9">
    <location>
        <position position="423"/>
    </location>
    <ligand>
        <name>GTP</name>
        <dbReference type="ChEBI" id="CHEBI:37565"/>
    </ligand>
</feature>
<evidence type="ECO:0000259" key="12">
    <source>
        <dbReference type="Pfam" id="PF17297"/>
    </source>
</evidence>
<feature type="domain" description="Phosphoenolpyruvate carboxykinase C-terminal P-loop" evidence="11">
    <location>
        <begin position="248"/>
        <end position="606"/>
    </location>
</feature>
<dbReference type="EMBL" id="BMJG01000002">
    <property type="protein sequence ID" value="GGC28717.1"/>
    <property type="molecule type" value="Genomic_DNA"/>
</dbReference>
<evidence type="ECO:0000256" key="9">
    <source>
        <dbReference type="HAMAP-Rule" id="MF_00452"/>
    </source>
</evidence>
<comment type="caution">
    <text evidence="13">The sequence shown here is derived from an EMBL/GenBank/DDBJ whole genome shotgun (WGS) entry which is preliminary data.</text>
</comment>
<feature type="binding site" evidence="9">
    <location>
        <position position="83"/>
    </location>
    <ligand>
        <name>substrate</name>
    </ligand>
</feature>
<evidence type="ECO:0000313" key="13">
    <source>
        <dbReference type="EMBL" id="GGC28717.1"/>
    </source>
</evidence>
<dbReference type="InterPro" id="IPR008210">
    <property type="entry name" value="PEP_carboxykinase_N"/>
</dbReference>
<feature type="binding site" evidence="9">
    <location>
        <begin position="517"/>
        <end position="520"/>
    </location>
    <ligand>
        <name>GTP</name>
        <dbReference type="ChEBI" id="CHEBI:37565"/>
    </ligand>
</feature>
<feature type="binding site" evidence="9">
    <location>
        <position position="274"/>
    </location>
    <ligand>
        <name>substrate</name>
    </ligand>
</feature>
<dbReference type="Proteomes" id="UP000632322">
    <property type="component" value="Unassembled WGS sequence"/>
</dbReference>
<keyword evidence="3 9" id="KW-0479">Metal-binding</keyword>
<sequence length="610" mass="66866">MTVLDHDVVADQLKNAPTENKSVLSFVSRIAALTTPDDIVWIDGSEAQKNEIAEKLVEAGTIQRVNGTKDSYYAASDPEDVARVEGRTYICSEDEKDAGPLNNWVAPAEMKETLNGLFEGSMRGRTMYVIPFVMGHAEADQPMFGIEVTDSAYVVLSMLVMARSGKYALDAIDAQDAKFVECVHSVGAPLEEGQEDVAWPCNTTKYITHFPEDRAIWSYGSGYGGNALLGKKCYALRIASAIARDEGWLAEHMLILKLTNPEGVVKYVAAAFPSACGKTNLAMIEPTIPGWKAETLGDDIAWMRFGEDGQLYAVNPEFGLFGVAPGTGYTTNPTAMRAIEAGGNIFTNVALTDDGDVWWEGKTDKAPAHLTDWRGNDWTPESDTPAAHPNSRFCTPIANVPTLAPEWTNPNGVPISAILFGGRRKTTMPLVTETQDWTHGVFMGSVLSSETTAAATGAVGVVRRDPMAMRPFIGYNVGDYLQHWINIGNTEGAQLPKIFYVNWFRRDDDNSFLWPGFSENSRVLKWVFERVTGTADAQESPLGLTPVEGGLDTEGLDFTDEQLRKALAIKPEEWETELGLIEEWYAELGDSVPAELRAEVDNLRQRLGLA</sequence>
<proteinExistence type="inferred from homology"/>
<keyword evidence="8 9" id="KW-0456">Lyase</keyword>
<organism evidence="13 14">
    <name type="scientific">Brevibacterium sediminis</name>
    <dbReference type="NCBI Taxonomy" id="1857024"/>
    <lineage>
        <taxon>Bacteria</taxon>
        <taxon>Bacillati</taxon>
        <taxon>Actinomycetota</taxon>
        <taxon>Actinomycetes</taxon>
        <taxon>Micrococcales</taxon>
        <taxon>Brevibacteriaceae</taxon>
        <taxon>Brevibacterium</taxon>
    </lineage>
</organism>
<comment type="function">
    <text evidence="9">Catalyzes the conversion of oxaloacetate (OAA) to phosphoenolpyruvate (PEP), the rate-limiting step in the metabolic pathway that produces glucose from lactate and other precursors derived from the citric acid cycle.</text>
</comment>
<dbReference type="InterPro" id="IPR035077">
    <property type="entry name" value="PEP_carboxykinase_GTP_C"/>
</dbReference>
<feature type="active site" evidence="9">
    <location>
        <position position="276"/>
    </location>
</feature>
<dbReference type="SUPFAM" id="SSF68923">
    <property type="entry name" value="PEP carboxykinase N-terminal domain"/>
    <property type="match status" value="1"/>
</dbReference>
<accession>A0ABQ1LRV2</accession>
<keyword evidence="5 9" id="KW-0210">Decarboxylase</keyword>
<dbReference type="InterPro" id="IPR018091">
    <property type="entry name" value="PEP_carboxykin_GTP_CS"/>
</dbReference>
<dbReference type="Gene3D" id="2.170.8.10">
    <property type="entry name" value="Phosphoenolpyruvate Carboxykinase, domain 2"/>
    <property type="match status" value="1"/>
</dbReference>